<proteinExistence type="predicted"/>
<comment type="caution">
    <text evidence="2">The sequence shown here is derived from an EMBL/GenBank/DDBJ whole genome shotgun (WGS) entry which is preliminary data.</text>
</comment>
<name>A0A3N0XA92_9FLAO</name>
<organism evidence="2 3">
    <name type="scientific">Epilithonimonas hominis</name>
    <dbReference type="NCBI Taxonomy" id="420404"/>
    <lineage>
        <taxon>Bacteria</taxon>
        <taxon>Pseudomonadati</taxon>
        <taxon>Bacteroidota</taxon>
        <taxon>Flavobacteriia</taxon>
        <taxon>Flavobacteriales</taxon>
        <taxon>Weeksellaceae</taxon>
        <taxon>Chryseobacterium group</taxon>
        <taxon>Epilithonimonas</taxon>
    </lineage>
</organism>
<evidence type="ECO:0000313" key="2">
    <source>
        <dbReference type="EMBL" id="ROI14260.1"/>
    </source>
</evidence>
<evidence type="ECO:0000313" key="3">
    <source>
        <dbReference type="Proteomes" id="UP000267623"/>
    </source>
</evidence>
<gene>
    <name evidence="2" type="ORF">EGH73_04330</name>
</gene>
<evidence type="ECO:0000256" key="1">
    <source>
        <dbReference type="SAM" id="MobiDB-lite"/>
    </source>
</evidence>
<reference evidence="3" key="1">
    <citation type="submission" date="2018-11" db="EMBL/GenBank/DDBJ databases">
        <title>Proposal to divide the Flavobacteriaceae and reorganize its genera based on Amino Acid Identity values calculated from whole genome sequences.</title>
        <authorList>
            <person name="Nicholson A.C."/>
            <person name="Gulvik C.A."/>
            <person name="Whitney A.M."/>
            <person name="Humrighouse B.W."/>
            <person name="Bell M."/>
            <person name="Holmes B."/>
            <person name="Steigerwalt A."/>
            <person name="Villarma A."/>
            <person name="Sheth M."/>
            <person name="Batra D."/>
            <person name="Pryor J."/>
            <person name="Bernardet J.-F."/>
            <person name="Hugo C."/>
            <person name="Kampfer P."/>
            <person name="Newman J."/>
            <person name="Mcquiston J.R."/>
        </authorList>
    </citation>
    <scope>NUCLEOTIDE SEQUENCE [LARGE SCALE GENOMIC DNA]</scope>
    <source>
        <strain evidence="3">DSM 22165</strain>
    </source>
</reference>
<reference evidence="3" key="2">
    <citation type="submission" date="2018-11" db="EMBL/GenBank/DDBJ databases">
        <title>Proposal to divide the Flavobacteriaceae and reorganize its genera based on Amino Acid Identity values calculated from whole genome sequences.</title>
        <authorList>
            <person name="Nicholson A.C."/>
            <person name="Gulvik C.A."/>
            <person name="Whitney A.M."/>
            <person name="Humrighouse B.W."/>
            <person name="Bell M."/>
            <person name="Holmes B."/>
            <person name="Steigerwalt A."/>
            <person name="Villarma A."/>
            <person name="Sheth M."/>
            <person name="Batra D."/>
            <person name="Pryor J."/>
            <person name="Bernardet J.-F."/>
            <person name="Hugo C."/>
            <person name="Kampfer P."/>
            <person name="Newman J."/>
            <person name="Mcquiston J."/>
        </authorList>
    </citation>
    <scope>NUCLEOTIDE SEQUENCE [LARGE SCALE GENOMIC DNA]</scope>
    <source>
        <strain evidence="3">DSM 22165</strain>
    </source>
</reference>
<dbReference type="EMBL" id="RJTU01000029">
    <property type="protein sequence ID" value="ROI14260.1"/>
    <property type="molecule type" value="Genomic_DNA"/>
</dbReference>
<feature type="compositionally biased region" description="Basic and acidic residues" evidence="1">
    <location>
        <begin position="120"/>
        <end position="143"/>
    </location>
</feature>
<protein>
    <submittedName>
        <fullName evidence="2">Cobyric acid synthase CobQ</fullName>
    </submittedName>
</protein>
<dbReference type="Gene3D" id="3.60.15.10">
    <property type="entry name" value="Ribonuclease Z/Hydroxyacylglutathione hydrolase-like"/>
    <property type="match status" value="1"/>
</dbReference>
<feature type="region of interest" description="Disordered" evidence="1">
    <location>
        <begin position="114"/>
        <end position="146"/>
    </location>
</feature>
<dbReference type="AlphaFoldDB" id="A0A3N0XA92"/>
<dbReference type="SUPFAM" id="SSF56281">
    <property type="entry name" value="Metallo-hydrolase/oxidoreductase"/>
    <property type="match status" value="1"/>
</dbReference>
<sequence>MQNATLKYYPVGNGDNSLITLEDKTTIIVDCNIRNCVDDIFDVKKDLLKNLQKDNGIPFVDVFILTHGDQDHCRGFKTHFYQGDPKDYSDEDKKNNLIRVDAMWFSPMIAEEHSNDDEDAYQKEAERRLELHRKDSPQKDKPGNRIRIIGYDGNKDYQDLNHLRSTPGTVVSRFNDKDQKLFSVFIHAPFKEHLESEGDDKKNSTSIVFQARFKTNEYQQDFATLAMFGGDSDHTSWDIILDKTKKHNNSKALEWDLFLSPHHCSWSFFNDRPQNENPTPKKTSLEALDYRRNNAKVIASSKKILDDDDNPPHYEAKSEFVKKVGSSNFLNTSTYELINKVPQPIVFEVTSLGVVKPKQSEGTAKAVGTAALGIVNTTSKYGSHYL</sequence>
<dbReference type="InterPro" id="IPR036866">
    <property type="entry name" value="RibonucZ/Hydroxyglut_hydro"/>
</dbReference>
<dbReference type="RefSeq" id="WP_123280845.1">
    <property type="nucleotide sequence ID" value="NZ_RJTU01000029.1"/>
</dbReference>
<accession>A0A3N0XA92</accession>
<dbReference type="Proteomes" id="UP000267623">
    <property type="component" value="Unassembled WGS sequence"/>
</dbReference>